<name>A0AAW9QEA2_9BURK</name>
<organism evidence="6 7">
    <name type="scientific">Aquincola agrisoli</name>
    <dbReference type="NCBI Taxonomy" id="3119538"/>
    <lineage>
        <taxon>Bacteria</taxon>
        <taxon>Pseudomonadati</taxon>
        <taxon>Pseudomonadota</taxon>
        <taxon>Betaproteobacteria</taxon>
        <taxon>Burkholderiales</taxon>
        <taxon>Sphaerotilaceae</taxon>
        <taxon>Aquincola</taxon>
    </lineage>
</organism>
<evidence type="ECO:0000256" key="4">
    <source>
        <dbReference type="ARBA" id="ARBA00023004"/>
    </source>
</evidence>
<evidence type="ECO:0000256" key="1">
    <source>
        <dbReference type="ARBA" id="ARBA00006787"/>
    </source>
</evidence>
<dbReference type="GO" id="GO:0016121">
    <property type="term" value="P:carotene catabolic process"/>
    <property type="evidence" value="ECO:0007669"/>
    <property type="project" value="TreeGrafter"/>
</dbReference>
<keyword evidence="7" id="KW-1185">Reference proteome</keyword>
<accession>A0AAW9QEA2</accession>
<reference evidence="6 7" key="1">
    <citation type="submission" date="2024-02" db="EMBL/GenBank/DDBJ databases">
        <title>Genome sequence of Aquincola sp. MAHUQ-54.</title>
        <authorList>
            <person name="Huq M.A."/>
        </authorList>
    </citation>
    <scope>NUCLEOTIDE SEQUENCE [LARGE SCALE GENOMIC DNA]</scope>
    <source>
        <strain evidence="6 7">MAHUQ-54</strain>
    </source>
</reference>
<dbReference type="InterPro" id="IPR004294">
    <property type="entry name" value="Carotenoid_Oase"/>
</dbReference>
<protein>
    <submittedName>
        <fullName evidence="6">Carotenoid oxygenase family protein</fullName>
    </submittedName>
</protein>
<comment type="caution">
    <text evidence="6">The sequence shown here is derived from an EMBL/GenBank/DDBJ whole genome shotgun (WGS) entry which is preliminary data.</text>
</comment>
<sequence>MKDFQLHVPPGYPRNFAPATQELDIGALPVDGAVPRGLRGTLLRNGPNPRTPQAAAHWFAGDGMLHAFRFDGGRVSYRNRWIRTPRWCAPAGAASSAEGGSVANTNVLVHAGQLLALEEAHLPLRLDGLAADGPVGPPDFAASLAGPFTAHPKIDPATGDMIFFGYGVPDAWSPGMSYGSLDAAGRVTRFERFCAPYASMVHDFAVTAQHVLFPVLPLAASAARAAAGGPTFAWEPHRGGYVGILRRDRGVESLAWRAVPPCFVFHVMNAWDDGRRIEVDVMQSDVPALFTWPDGSAIDGDSDAYLARWTIDLDAAAPCHSQEFLCDIPGEFPRIDDRFAGSAHRHAWFVGDGAQGQPFACLVHIDHHEGRLDVHHLPAGDCASEGVFVPRAGHAGEGEGWLLSVVYRGRADRSDLLVFDAQALGAGPVACVRMPCRIPNGLHGNWVDAAAGAAWHAW</sequence>
<comment type="similarity">
    <text evidence="1">Belongs to the carotenoid oxygenase family.</text>
</comment>
<evidence type="ECO:0000256" key="5">
    <source>
        <dbReference type="PIRSR" id="PIRSR604294-1"/>
    </source>
</evidence>
<dbReference type="GO" id="GO:0046872">
    <property type="term" value="F:metal ion binding"/>
    <property type="evidence" value="ECO:0007669"/>
    <property type="project" value="UniProtKB-KW"/>
</dbReference>
<dbReference type="EMBL" id="JAZIBG010000025">
    <property type="protein sequence ID" value="MEF7614508.1"/>
    <property type="molecule type" value="Genomic_DNA"/>
</dbReference>
<feature type="binding site" evidence="5">
    <location>
        <position position="151"/>
    </location>
    <ligand>
        <name>Fe cation</name>
        <dbReference type="ChEBI" id="CHEBI:24875"/>
        <note>catalytic</note>
    </ligand>
</feature>
<feature type="binding site" evidence="5">
    <location>
        <position position="202"/>
    </location>
    <ligand>
        <name>Fe cation</name>
        <dbReference type="ChEBI" id="CHEBI:24875"/>
        <note>catalytic</note>
    </ligand>
</feature>
<comment type="cofactor">
    <cofactor evidence="5">
        <name>Fe(2+)</name>
        <dbReference type="ChEBI" id="CHEBI:29033"/>
    </cofactor>
    <text evidence="5">Binds 1 Fe(2+) ion per subunit.</text>
</comment>
<feature type="binding site" evidence="5">
    <location>
        <position position="266"/>
    </location>
    <ligand>
        <name>Fe cation</name>
        <dbReference type="ChEBI" id="CHEBI:24875"/>
        <note>catalytic</note>
    </ligand>
</feature>
<evidence type="ECO:0000256" key="2">
    <source>
        <dbReference type="ARBA" id="ARBA00022723"/>
    </source>
</evidence>
<feature type="binding site" evidence="5">
    <location>
        <position position="443"/>
    </location>
    <ligand>
        <name>Fe cation</name>
        <dbReference type="ChEBI" id="CHEBI:24875"/>
        <note>catalytic</note>
    </ligand>
</feature>
<keyword evidence="2 5" id="KW-0479">Metal-binding</keyword>
<dbReference type="Pfam" id="PF03055">
    <property type="entry name" value="RPE65"/>
    <property type="match status" value="1"/>
</dbReference>
<dbReference type="Proteomes" id="UP001336250">
    <property type="component" value="Unassembled WGS sequence"/>
</dbReference>
<dbReference type="RefSeq" id="WP_332289501.1">
    <property type="nucleotide sequence ID" value="NZ_JAZIBG010000025.1"/>
</dbReference>
<proteinExistence type="inferred from homology"/>
<dbReference type="PANTHER" id="PTHR10543">
    <property type="entry name" value="BETA-CAROTENE DIOXYGENASE"/>
    <property type="match status" value="1"/>
</dbReference>
<evidence type="ECO:0000313" key="7">
    <source>
        <dbReference type="Proteomes" id="UP001336250"/>
    </source>
</evidence>
<gene>
    <name evidence="6" type="ORF">V4F39_11365</name>
</gene>
<dbReference type="GO" id="GO:0010436">
    <property type="term" value="F:carotenoid dioxygenase activity"/>
    <property type="evidence" value="ECO:0007669"/>
    <property type="project" value="TreeGrafter"/>
</dbReference>
<keyword evidence="3" id="KW-0560">Oxidoreductase</keyword>
<keyword evidence="4 5" id="KW-0408">Iron</keyword>
<evidence type="ECO:0000313" key="6">
    <source>
        <dbReference type="EMBL" id="MEF7614508.1"/>
    </source>
</evidence>
<evidence type="ECO:0000256" key="3">
    <source>
        <dbReference type="ARBA" id="ARBA00023002"/>
    </source>
</evidence>
<dbReference type="PANTHER" id="PTHR10543:SF89">
    <property type="entry name" value="CAROTENOID 9,10(9',10')-CLEAVAGE DIOXYGENASE 1"/>
    <property type="match status" value="1"/>
</dbReference>
<dbReference type="AlphaFoldDB" id="A0AAW9QEA2"/>